<dbReference type="KEGG" id="ruj:E5Z56_00850"/>
<dbReference type="OrthoDB" id="1861400at2"/>
<proteinExistence type="predicted"/>
<evidence type="ECO:0000313" key="1">
    <source>
        <dbReference type="EMBL" id="QCT06000.1"/>
    </source>
</evidence>
<gene>
    <name evidence="1" type="ORF">E5Z56_00850</name>
</gene>
<protein>
    <submittedName>
        <fullName evidence="1">Uncharacterized protein</fullName>
    </submittedName>
</protein>
<dbReference type="AlphaFoldDB" id="A0A4P8XVP1"/>
<name>A0A4P8XVP1_9FIRM</name>
<dbReference type="Proteomes" id="UP000301475">
    <property type="component" value="Chromosome"/>
</dbReference>
<evidence type="ECO:0000313" key="2">
    <source>
        <dbReference type="Proteomes" id="UP000301475"/>
    </source>
</evidence>
<dbReference type="EMBL" id="CP039381">
    <property type="protein sequence ID" value="QCT06000.1"/>
    <property type="molecule type" value="Genomic_DNA"/>
</dbReference>
<reference evidence="1 2" key="1">
    <citation type="submission" date="2019-04" db="EMBL/GenBank/DDBJ databases">
        <authorList>
            <person name="Embree M."/>
            <person name="Gaffney J.R."/>
        </authorList>
    </citation>
    <scope>NUCLEOTIDE SEQUENCE [LARGE SCALE GENOMIC DNA]</scope>
    <source>
        <strain evidence="1 2">JE7A12</strain>
    </source>
</reference>
<accession>A0A4P8XVP1</accession>
<organism evidence="1 2">
    <name type="scientific">Ruminococcus bovis</name>
    <dbReference type="NCBI Taxonomy" id="2564099"/>
    <lineage>
        <taxon>Bacteria</taxon>
        <taxon>Bacillati</taxon>
        <taxon>Bacillota</taxon>
        <taxon>Clostridia</taxon>
        <taxon>Eubacteriales</taxon>
        <taxon>Oscillospiraceae</taxon>
        <taxon>Ruminococcus</taxon>
    </lineage>
</organism>
<sequence>MSLLNNELQTAEYSEEALTLLAKAIVPDVIEFYNSEFGKRYFKEWLKAHPEYQDGKQIA</sequence>
<keyword evidence="2" id="KW-1185">Reference proteome</keyword>